<evidence type="ECO:0000256" key="11">
    <source>
        <dbReference type="ARBA" id="ARBA00022840"/>
    </source>
</evidence>
<protein>
    <recommendedName>
        <fullName evidence="5">Magnesium-transporting ATPase, P-type 1</fullName>
        <ecNumber evidence="4">7.2.2.14</ecNumber>
    </recommendedName>
    <alternativeName>
        <fullName evidence="16">Mg(2+) transport ATPase, P-type 1</fullName>
    </alternativeName>
</protein>
<dbReference type="Gene3D" id="1.20.1110.10">
    <property type="entry name" value="Calcium-transporting ATPase, transmembrane domain"/>
    <property type="match status" value="1"/>
</dbReference>
<feature type="transmembrane region" description="Helical" evidence="20">
    <location>
        <begin position="324"/>
        <end position="344"/>
    </location>
</feature>
<dbReference type="NCBIfam" id="TIGR01494">
    <property type="entry name" value="ATPase_P-type"/>
    <property type="match status" value="1"/>
</dbReference>
<dbReference type="SFLD" id="SFLDG00002">
    <property type="entry name" value="C1.7:_P-type_atpase_like"/>
    <property type="match status" value="1"/>
</dbReference>
<evidence type="ECO:0000256" key="5">
    <source>
        <dbReference type="ARBA" id="ARBA00013555"/>
    </source>
</evidence>
<evidence type="ECO:0000256" key="16">
    <source>
        <dbReference type="ARBA" id="ARBA00029806"/>
    </source>
</evidence>
<evidence type="ECO:0000256" key="17">
    <source>
        <dbReference type="ARBA" id="ARBA00047295"/>
    </source>
</evidence>
<keyword evidence="23" id="KW-1185">Reference proteome</keyword>
<keyword evidence="15 20" id="KW-0472">Membrane</keyword>
<dbReference type="SUPFAM" id="SSF56784">
    <property type="entry name" value="HAD-like"/>
    <property type="match status" value="1"/>
</dbReference>
<dbReference type="InterPro" id="IPR018303">
    <property type="entry name" value="ATPase_P-typ_P_site"/>
</dbReference>
<comment type="caution">
    <text evidence="22">The sequence shown here is derived from an EMBL/GenBank/DDBJ whole genome shotgun (WGS) entry which is preliminary data.</text>
</comment>
<gene>
    <name evidence="22" type="primary">mgtA</name>
    <name evidence="22" type="ORF">GCM10022214_06780</name>
</gene>
<dbReference type="PANTHER" id="PTHR42861">
    <property type="entry name" value="CALCIUM-TRANSPORTING ATPASE"/>
    <property type="match status" value="1"/>
</dbReference>
<evidence type="ECO:0000259" key="21">
    <source>
        <dbReference type="SMART" id="SM00831"/>
    </source>
</evidence>
<feature type="transmembrane region" description="Helical" evidence="20">
    <location>
        <begin position="772"/>
        <end position="795"/>
    </location>
</feature>
<dbReference type="SFLD" id="SFLDF00027">
    <property type="entry name" value="p-type_atpase"/>
    <property type="match status" value="1"/>
</dbReference>
<keyword evidence="12" id="KW-0460">Magnesium</keyword>
<dbReference type="EMBL" id="BAAAZG010000001">
    <property type="protein sequence ID" value="GAA4057463.1"/>
    <property type="molecule type" value="Genomic_DNA"/>
</dbReference>
<reference evidence="23" key="1">
    <citation type="journal article" date="2019" name="Int. J. Syst. Evol. Microbiol.">
        <title>The Global Catalogue of Microorganisms (GCM) 10K type strain sequencing project: providing services to taxonomists for standard genome sequencing and annotation.</title>
        <authorList>
            <consortium name="The Broad Institute Genomics Platform"/>
            <consortium name="The Broad Institute Genome Sequencing Center for Infectious Disease"/>
            <person name="Wu L."/>
            <person name="Ma J."/>
        </authorList>
    </citation>
    <scope>NUCLEOTIDE SEQUENCE [LARGE SCALE GENOMIC DNA]</scope>
    <source>
        <strain evidence="23">JCM 16702</strain>
    </source>
</reference>
<evidence type="ECO:0000256" key="19">
    <source>
        <dbReference type="SAM" id="MobiDB-lite"/>
    </source>
</evidence>
<sequence>MWAPDPPLDKRSPAAPAPGAAARGRPDGGSLASVRAALAGYAGEPALAVLRRWDTSPRGLDENEAQDRLLRFGEGADGSARDGGTRRPVRAAAAPFVVVLICLGLVSALVGDARGTVLICCLAVLSGALRFRQEARSDRAAAALRTMATTTATVLRRAAPGADPVPREVPAEQVVPGDIVLLGPGDVVPADLRLLSSSGLTVDQSALTGESLPAGKHATWAEGPLPAPPAGGPEPDVFGHPRLCLTGTTVVAGTGTAVAVATGTATYVGATGDLPARPPETAFDRGVRAVSWGLVAAMLTALPLVLAAGGALRGDWSRALPTAVAVAVAVTPEMLPLVATALLVRGAAGLSRRQVIVKRLPAVHNLGAMDTLCVDKTGTLTERHLRPACHLDPDGGADPGVLRWARLNALWSVELSGSPDGDAVDEALLRDAGDLAGFEGADVIPFDFTRRRATVLLRPDDPRPRSRAAHVLVTKGAVEDVLDVCVRVRTRDGEVALDAAERARLLAMGDRWAADGVRLLAVATARRAAPARSLSPADERDLTLVGFVGFRDRPDPAAAAAVRALARRGVDLIMITGDHPEVARRVCRDAGLPVSRVVLGRDLAGLDDAELARLAGPATVFARVAPAQKARVVRALRRAGRTVGYLGDGVNDAPALRAADVGVTVAGAAGPARAAADVILARGGLGALEQAVVAGRRTFANTVKYIKIALTSNVGNVASILAAAATLPFPAMPPLQVLVRNVCFDLSQLALVHDRVDESQILRPRTFDHLDLARFVACVGPVGALFDLAVFGLLWRVPAAHGPGGQQLVHTGWFVANLTAQGLAMLLLRSRGRGAPRAAWPVLAAAAAPALCGLLLPFSPLAATLDLRPLPLAALPPLAVVVTGYLAATIGVRALYQRLFGRWL</sequence>
<evidence type="ECO:0000256" key="18">
    <source>
        <dbReference type="ARBA" id="ARBA00049360"/>
    </source>
</evidence>
<dbReference type="InterPro" id="IPR023214">
    <property type="entry name" value="HAD_sf"/>
</dbReference>
<evidence type="ECO:0000313" key="23">
    <source>
        <dbReference type="Proteomes" id="UP001500683"/>
    </source>
</evidence>
<evidence type="ECO:0000256" key="12">
    <source>
        <dbReference type="ARBA" id="ARBA00022842"/>
    </source>
</evidence>
<dbReference type="PRINTS" id="PR01836">
    <property type="entry name" value="MGATPASE"/>
</dbReference>
<feature type="transmembrane region" description="Helical" evidence="20">
    <location>
        <begin position="878"/>
        <end position="896"/>
    </location>
</feature>
<keyword evidence="10" id="KW-0547">Nucleotide-binding</keyword>
<dbReference type="InterPro" id="IPR044492">
    <property type="entry name" value="P_typ_ATPase_HD_dom"/>
</dbReference>
<dbReference type="InterPro" id="IPR006068">
    <property type="entry name" value="ATPase_P-typ_cation-transptr_C"/>
</dbReference>
<feature type="transmembrane region" description="Helical" evidence="20">
    <location>
        <begin position="91"/>
        <end position="109"/>
    </location>
</feature>
<evidence type="ECO:0000256" key="13">
    <source>
        <dbReference type="ARBA" id="ARBA00022967"/>
    </source>
</evidence>
<evidence type="ECO:0000256" key="2">
    <source>
        <dbReference type="ARBA" id="ARBA00004429"/>
    </source>
</evidence>
<keyword evidence="13" id="KW-1278">Translocase</keyword>
<dbReference type="Pfam" id="PF00689">
    <property type="entry name" value="Cation_ATPase_C"/>
    <property type="match status" value="1"/>
</dbReference>
<dbReference type="Gene3D" id="3.40.50.1000">
    <property type="entry name" value="HAD superfamily/HAD-like"/>
    <property type="match status" value="1"/>
</dbReference>
<keyword evidence="9 20" id="KW-0812">Transmembrane</keyword>
<dbReference type="InterPro" id="IPR023299">
    <property type="entry name" value="ATPase_P-typ_cyto_dom_N"/>
</dbReference>
<dbReference type="InterPro" id="IPR036412">
    <property type="entry name" value="HAD-like_sf"/>
</dbReference>
<evidence type="ECO:0000256" key="10">
    <source>
        <dbReference type="ARBA" id="ARBA00022741"/>
    </source>
</evidence>
<dbReference type="InterPro" id="IPR004014">
    <property type="entry name" value="ATPase_P-typ_cation-transptr_N"/>
</dbReference>
<dbReference type="Pfam" id="PF00122">
    <property type="entry name" value="E1-E2_ATPase"/>
    <property type="match status" value="1"/>
</dbReference>
<feature type="transmembrane region" description="Helical" evidence="20">
    <location>
        <begin position="840"/>
        <end position="858"/>
    </location>
</feature>
<comment type="function">
    <text evidence="1">Mediates magnesium influx to the cytosol.</text>
</comment>
<comment type="catalytic activity">
    <reaction evidence="17">
        <text>Mg(2+)(out) + ATP + H2O = Mg(2+)(in) + ADP + phosphate + H(+)</text>
        <dbReference type="Rhea" id="RHEA:10260"/>
        <dbReference type="ChEBI" id="CHEBI:15377"/>
        <dbReference type="ChEBI" id="CHEBI:15378"/>
        <dbReference type="ChEBI" id="CHEBI:18420"/>
        <dbReference type="ChEBI" id="CHEBI:30616"/>
        <dbReference type="ChEBI" id="CHEBI:43474"/>
        <dbReference type="ChEBI" id="CHEBI:456216"/>
        <dbReference type="EC" id="7.2.2.14"/>
    </reaction>
</comment>
<evidence type="ECO:0000256" key="9">
    <source>
        <dbReference type="ARBA" id="ARBA00022692"/>
    </source>
</evidence>
<dbReference type="InterPro" id="IPR001757">
    <property type="entry name" value="P_typ_ATPase"/>
</dbReference>
<keyword evidence="7" id="KW-0997">Cell inner membrane</keyword>
<dbReference type="Gene3D" id="2.70.150.10">
    <property type="entry name" value="Calcium-transporting ATPase, cytoplasmic transduction domain A"/>
    <property type="match status" value="1"/>
</dbReference>
<comment type="similarity">
    <text evidence="3">Belongs to the cation transport ATPase (P-type) (TC 3.A.3) family. Type IIIB subfamily.</text>
</comment>
<evidence type="ECO:0000313" key="22">
    <source>
        <dbReference type="EMBL" id="GAA4057463.1"/>
    </source>
</evidence>
<feature type="compositionally biased region" description="Low complexity" evidence="19">
    <location>
        <begin position="13"/>
        <end position="23"/>
    </location>
</feature>
<evidence type="ECO:0000256" key="8">
    <source>
        <dbReference type="ARBA" id="ARBA00022553"/>
    </source>
</evidence>
<dbReference type="PROSITE" id="PS00154">
    <property type="entry name" value="ATPASE_E1_E2"/>
    <property type="match status" value="1"/>
</dbReference>
<evidence type="ECO:0000256" key="6">
    <source>
        <dbReference type="ARBA" id="ARBA00022475"/>
    </source>
</evidence>
<keyword evidence="6" id="KW-1003">Cell membrane</keyword>
<dbReference type="SUPFAM" id="SSF81653">
    <property type="entry name" value="Calcium ATPase, transduction domain A"/>
    <property type="match status" value="1"/>
</dbReference>
<dbReference type="InterPro" id="IPR008250">
    <property type="entry name" value="ATPase_P-typ_transduc_dom_A_sf"/>
</dbReference>
<evidence type="ECO:0000256" key="15">
    <source>
        <dbReference type="ARBA" id="ARBA00023136"/>
    </source>
</evidence>
<feature type="domain" description="Cation-transporting P-type ATPase N-terminal" evidence="21">
    <location>
        <begin position="40"/>
        <end position="112"/>
    </location>
</feature>
<accession>A0ABP7V1U0</accession>
<proteinExistence type="inferred from homology"/>
<evidence type="ECO:0000256" key="20">
    <source>
        <dbReference type="SAM" id="Phobius"/>
    </source>
</evidence>
<organism evidence="22 23">
    <name type="scientific">Actinomadura miaoliensis</name>
    <dbReference type="NCBI Taxonomy" id="430685"/>
    <lineage>
        <taxon>Bacteria</taxon>
        <taxon>Bacillati</taxon>
        <taxon>Actinomycetota</taxon>
        <taxon>Actinomycetes</taxon>
        <taxon>Streptosporangiales</taxon>
        <taxon>Thermomonosporaceae</taxon>
        <taxon>Actinomadura</taxon>
    </lineage>
</organism>
<comment type="catalytic activity">
    <reaction evidence="18">
        <text>ATP + H2O = ADP + phosphate + H(+)</text>
        <dbReference type="Rhea" id="RHEA:13065"/>
        <dbReference type="ChEBI" id="CHEBI:15377"/>
        <dbReference type="ChEBI" id="CHEBI:15378"/>
        <dbReference type="ChEBI" id="CHEBI:30616"/>
        <dbReference type="ChEBI" id="CHEBI:43474"/>
        <dbReference type="ChEBI" id="CHEBI:456216"/>
    </reaction>
</comment>
<dbReference type="Pfam" id="PF13246">
    <property type="entry name" value="Cation_ATPase"/>
    <property type="match status" value="1"/>
</dbReference>
<dbReference type="InterPro" id="IPR059000">
    <property type="entry name" value="ATPase_P-type_domA"/>
</dbReference>
<feature type="region of interest" description="Disordered" evidence="19">
    <location>
        <begin position="1"/>
        <end position="29"/>
    </location>
</feature>
<dbReference type="SMART" id="SM00831">
    <property type="entry name" value="Cation_ATPase_N"/>
    <property type="match status" value="1"/>
</dbReference>
<dbReference type="Gene3D" id="3.40.1110.10">
    <property type="entry name" value="Calcium-transporting ATPase, cytoplasmic domain N"/>
    <property type="match status" value="1"/>
</dbReference>
<dbReference type="SUPFAM" id="SSF81665">
    <property type="entry name" value="Calcium ATPase, transmembrane domain M"/>
    <property type="match status" value="1"/>
</dbReference>
<dbReference type="InterPro" id="IPR006415">
    <property type="entry name" value="P-type_ATPase_IIIB"/>
</dbReference>
<evidence type="ECO:0000256" key="14">
    <source>
        <dbReference type="ARBA" id="ARBA00022989"/>
    </source>
</evidence>
<dbReference type="SFLD" id="SFLDS00003">
    <property type="entry name" value="Haloacid_Dehalogenase"/>
    <property type="match status" value="1"/>
</dbReference>
<dbReference type="NCBIfam" id="TIGR01524">
    <property type="entry name" value="ATPase-IIIB_Mg"/>
    <property type="match status" value="1"/>
</dbReference>
<feature type="transmembrane region" description="Helical" evidence="20">
    <location>
        <begin position="289"/>
        <end position="312"/>
    </location>
</feature>
<evidence type="ECO:0000256" key="7">
    <source>
        <dbReference type="ARBA" id="ARBA00022519"/>
    </source>
</evidence>
<evidence type="ECO:0000256" key="4">
    <source>
        <dbReference type="ARBA" id="ARBA00012786"/>
    </source>
</evidence>
<comment type="subcellular location">
    <subcellularLocation>
        <location evidence="2">Cell inner membrane</location>
        <topology evidence="2">Multi-pass membrane protein</topology>
    </subcellularLocation>
</comment>
<feature type="transmembrane region" description="Helical" evidence="20">
    <location>
        <begin position="807"/>
        <end position="828"/>
    </location>
</feature>
<evidence type="ECO:0000256" key="3">
    <source>
        <dbReference type="ARBA" id="ARBA00008746"/>
    </source>
</evidence>
<dbReference type="Proteomes" id="UP001500683">
    <property type="component" value="Unassembled WGS sequence"/>
</dbReference>
<name>A0ABP7V1U0_9ACTN</name>
<keyword evidence="14 20" id="KW-1133">Transmembrane helix</keyword>
<keyword evidence="8" id="KW-0597">Phosphoprotein</keyword>
<dbReference type="InterPro" id="IPR023298">
    <property type="entry name" value="ATPase_P-typ_TM_dom_sf"/>
</dbReference>
<dbReference type="EC" id="7.2.2.14" evidence="4"/>
<keyword evidence="11" id="KW-0067">ATP-binding</keyword>
<evidence type="ECO:0000256" key="1">
    <source>
        <dbReference type="ARBA" id="ARBA00003954"/>
    </source>
</evidence>